<keyword evidence="3" id="KW-1185">Reference proteome</keyword>
<organism evidence="2 3">
    <name type="scientific">Anaerocolumna chitinilytica</name>
    <dbReference type="NCBI Taxonomy" id="1727145"/>
    <lineage>
        <taxon>Bacteria</taxon>
        <taxon>Bacillati</taxon>
        <taxon>Bacillota</taxon>
        <taxon>Clostridia</taxon>
        <taxon>Lachnospirales</taxon>
        <taxon>Lachnospiraceae</taxon>
        <taxon>Anaerocolumna</taxon>
    </lineage>
</organism>
<evidence type="ECO:0000313" key="2">
    <source>
        <dbReference type="EMBL" id="BCJ97456.1"/>
    </source>
</evidence>
<reference evidence="2 3" key="1">
    <citation type="submission" date="2020-08" db="EMBL/GenBank/DDBJ databases">
        <title>Draft genome sequencing of an Anaerocolumna strain isolated from anoxic soil subjected to BSD treatment.</title>
        <authorList>
            <person name="Uek A."/>
            <person name="Tonouchi A."/>
        </authorList>
    </citation>
    <scope>NUCLEOTIDE SEQUENCE [LARGE SCALE GENOMIC DNA]</scope>
    <source>
        <strain evidence="2 3">CTTW</strain>
    </source>
</reference>
<accession>A0A7I8DMD5</accession>
<keyword evidence="1" id="KW-0812">Transmembrane</keyword>
<evidence type="ECO:0000256" key="1">
    <source>
        <dbReference type="SAM" id="Phobius"/>
    </source>
</evidence>
<proteinExistence type="predicted"/>
<dbReference type="Gene3D" id="3.40.190.10">
    <property type="entry name" value="Periplasmic binding protein-like II"/>
    <property type="match status" value="1"/>
</dbReference>
<dbReference type="AlphaFoldDB" id="A0A7I8DMD5"/>
<dbReference type="Proteomes" id="UP000515703">
    <property type="component" value="Chromosome"/>
</dbReference>
<evidence type="ECO:0000313" key="3">
    <source>
        <dbReference type="Proteomes" id="UP000515703"/>
    </source>
</evidence>
<name>A0A7I8DMD5_9FIRM</name>
<reference evidence="2 3" key="2">
    <citation type="submission" date="2020-08" db="EMBL/GenBank/DDBJ databases">
        <authorList>
            <person name="Ueki A."/>
            <person name="Tonouchi A."/>
        </authorList>
    </citation>
    <scope>NUCLEOTIDE SEQUENCE [LARGE SCALE GENOMIC DNA]</scope>
    <source>
        <strain evidence="2 3">CTTW</strain>
    </source>
</reference>
<evidence type="ECO:0008006" key="4">
    <source>
        <dbReference type="Google" id="ProtNLM"/>
    </source>
</evidence>
<gene>
    <name evidence="2" type="ORF">bsdcttw_04970</name>
</gene>
<dbReference type="RefSeq" id="WP_207726482.1">
    <property type="nucleotide sequence ID" value="NZ_AP023368.1"/>
</dbReference>
<keyword evidence="1" id="KW-1133">Transmembrane helix</keyword>
<feature type="transmembrane region" description="Helical" evidence="1">
    <location>
        <begin position="47"/>
        <end position="66"/>
    </location>
</feature>
<dbReference type="EMBL" id="AP023368">
    <property type="protein sequence ID" value="BCJ97456.1"/>
    <property type="molecule type" value="Genomic_DNA"/>
</dbReference>
<keyword evidence="1" id="KW-0472">Membrane</keyword>
<sequence>MMNEYKLKDSTLDDNASIYAPREEKTEKQKLKEMNFKEKVAYLRDYYLLKTIVCLAVLGIAVYFIYTVVTPRPVTLLDTTIINYTLSDDTINKMTEDMNTVLVKNPKKENIVIDASFYLGNGNDNSEYTMGSIQKLQTYIYTGEIDVMIAPESVFQSYATTGVFSKLTDVLPTDLLTSFSDSLFNSTTEDNTVPGAYGVYLDNTSLFKDISNPSDRPVLGILVNSKHQDNGVEYIKYLFNYNK</sequence>
<dbReference type="KEGG" id="acht:bsdcttw_04970"/>
<protein>
    <recommendedName>
        <fullName evidence="4">Extracellular solute-binding protein</fullName>
    </recommendedName>
</protein>